<evidence type="ECO:0000259" key="2">
    <source>
        <dbReference type="PROSITE" id="PS50076"/>
    </source>
</evidence>
<dbReference type="InterPro" id="IPR055225">
    <property type="entry name" value="DNAJC11-like_beta-barrel"/>
</dbReference>
<dbReference type="GO" id="GO:0042407">
    <property type="term" value="P:cristae formation"/>
    <property type="evidence" value="ECO:0007669"/>
    <property type="project" value="TreeGrafter"/>
</dbReference>
<feature type="domain" description="J" evidence="2">
    <location>
        <begin position="14"/>
        <end position="82"/>
    </location>
</feature>
<gene>
    <name evidence="3" type="ORF">DIABBA_LOCUS5406</name>
</gene>
<dbReference type="InterPro" id="IPR036869">
    <property type="entry name" value="J_dom_sf"/>
</dbReference>
<dbReference type="AlphaFoldDB" id="A0A9P0E2G1"/>
<accession>A0A9P0E2G1</accession>
<dbReference type="PROSITE" id="PS50076">
    <property type="entry name" value="DNAJ_2"/>
    <property type="match status" value="1"/>
</dbReference>
<dbReference type="CDD" id="cd06257">
    <property type="entry name" value="DnaJ"/>
    <property type="match status" value="1"/>
</dbReference>
<dbReference type="OrthoDB" id="18010at2759"/>
<dbReference type="Pfam" id="PF00226">
    <property type="entry name" value="DnaJ"/>
    <property type="match status" value="1"/>
</dbReference>
<proteinExistence type="predicted"/>
<evidence type="ECO:0000256" key="1">
    <source>
        <dbReference type="ARBA" id="ARBA00023186"/>
    </source>
</evidence>
<evidence type="ECO:0000313" key="3">
    <source>
        <dbReference type="EMBL" id="CAH1276154.1"/>
    </source>
</evidence>
<organism evidence="3 4">
    <name type="scientific">Diabrotica balteata</name>
    <name type="common">Banded cucumber beetle</name>
    <dbReference type="NCBI Taxonomy" id="107213"/>
    <lineage>
        <taxon>Eukaryota</taxon>
        <taxon>Metazoa</taxon>
        <taxon>Ecdysozoa</taxon>
        <taxon>Arthropoda</taxon>
        <taxon>Hexapoda</taxon>
        <taxon>Insecta</taxon>
        <taxon>Pterygota</taxon>
        <taxon>Neoptera</taxon>
        <taxon>Endopterygota</taxon>
        <taxon>Coleoptera</taxon>
        <taxon>Polyphaga</taxon>
        <taxon>Cucujiformia</taxon>
        <taxon>Chrysomeloidea</taxon>
        <taxon>Chrysomelidae</taxon>
        <taxon>Galerucinae</taxon>
        <taxon>Diabroticina</taxon>
        <taxon>Diabroticites</taxon>
        <taxon>Diabrotica</taxon>
    </lineage>
</organism>
<dbReference type="Gene3D" id="1.10.287.110">
    <property type="entry name" value="DnaJ domain"/>
    <property type="match status" value="1"/>
</dbReference>
<dbReference type="PANTHER" id="PTHR44157">
    <property type="entry name" value="DNAJ HOMOLOG SUBFAMILY C MEMBER 11"/>
    <property type="match status" value="1"/>
</dbReference>
<dbReference type="Pfam" id="PF22774">
    <property type="entry name" value="DNAJC11_beta-barrel"/>
    <property type="match status" value="1"/>
</dbReference>
<dbReference type="PRINTS" id="PR00625">
    <property type="entry name" value="JDOMAIN"/>
</dbReference>
<dbReference type="InterPro" id="IPR024586">
    <property type="entry name" value="DnaJ-like_C11_C"/>
</dbReference>
<dbReference type="SMART" id="SM00271">
    <property type="entry name" value="DnaJ"/>
    <property type="match status" value="1"/>
</dbReference>
<dbReference type="PANTHER" id="PTHR44157:SF1">
    <property type="entry name" value="DNAJ HOMOLOG SUBFAMILY C MEMBER 11"/>
    <property type="match status" value="1"/>
</dbReference>
<dbReference type="FunFam" id="1.10.287.110:FF:000079">
    <property type="entry name" value="DnaJ subfamily C member"/>
    <property type="match status" value="1"/>
</dbReference>
<dbReference type="GO" id="GO:0005739">
    <property type="term" value="C:mitochondrion"/>
    <property type="evidence" value="ECO:0007669"/>
    <property type="project" value="GOC"/>
</dbReference>
<sequence length="582" mass="66419">MDLDSEDENVMEEDYYSFLNIPKEASKEEINNAYRRLSRIYHPDKHVDPELKEKAEIMFNKTKKAYEVLSDPHRRAIYDSLGTKGLETEGWEIVQRTKTPAEIRAEYEQLAEERAERLKKQATNPTGNVTIAVNATDLFNPYYDEFLDEEYESDFLTQFPNIEVSSMQFSQSVDFPLTQKDSCTLSGQLQTQNGTGGGGINLSWRHIFSHKSWAEMEMTAGSGPALSFKGFRTLTRRFFWNGGTILQFTPEGIRPGVMSTLAMQVDKHSVGYLSYQGGVRSAFTTQIIRDTEKNRYNFSIQVGLPHSFVLLQYTRKILSQELKLRIAIKAGTFGGVIEYGAEKKISKHSNLAFAVVCGVPSGVKLKIRLTRASQTYSFPIHLCEEIMPAPVFYATIVPLVIYVVVKKGFVEPFLREERNKKVEKQKQNNYNKLLEKRREAMAAQDLMHATYNRIRDDESNKKGLVIIKAIYGRIIRARTFFSTLSNTLFITPTNRGDSQQADSEMTNEVVDVTIPVQCLVKDSKLEIHVQNKSELPGFFDPALGEEKMLHIIYNYHDQPHEVTVGETEPLRLPKTSHRTNIT</sequence>
<dbReference type="EMBL" id="OU898278">
    <property type="protein sequence ID" value="CAH1276154.1"/>
    <property type="molecule type" value="Genomic_DNA"/>
</dbReference>
<evidence type="ECO:0000313" key="4">
    <source>
        <dbReference type="Proteomes" id="UP001153709"/>
    </source>
</evidence>
<dbReference type="SUPFAM" id="SSF46565">
    <property type="entry name" value="Chaperone J-domain"/>
    <property type="match status" value="1"/>
</dbReference>
<dbReference type="InterPro" id="IPR052243">
    <property type="entry name" value="Mito_inner_membrane_organizer"/>
</dbReference>
<dbReference type="InterPro" id="IPR001623">
    <property type="entry name" value="DnaJ_domain"/>
</dbReference>
<keyword evidence="1" id="KW-0143">Chaperone</keyword>
<protein>
    <recommendedName>
        <fullName evidence="2">J domain-containing protein</fullName>
    </recommendedName>
</protein>
<name>A0A9P0E2G1_DIABA</name>
<reference evidence="3" key="1">
    <citation type="submission" date="2022-01" db="EMBL/GenBank/DDBJ databases">
        <authorList>
            <person name="King R."/>
        </authorList>
    </citation>
    <scope>NUCLEOTIDE SEQUENCE</scope>
</reference>
<dbReference type="Proteomes" id="UP001153709">
    <property type="component" value="Chromosome 3"/>
</dbReference>
<keyword evidence="4" id="KW-1185">Reference proteome</keyword>
<dbReference type="Pfam" id="PF11875">
    <property type="entry name" value="DnaJ-like_C11_C"/>
    <property type="match status" value="1"/>
</dbReference>